<reference evidence="1 2" key="1">
    <citation type="journal article" date="2020" name="Nature">
        <title>Six reference-quality genomes reveal evolution of bat adaptations.</title>
        <authorList>
            <person name="Jebb D."/>
            <person name="Huang Z."/>
            <person name="Pippel M."/>
            <person name="Hughes G.M."/>
            <person name="Lavrichenko K."/>
            <person name="Devanna P."/>
            <person name="Winkler S."/>
            <person name="Jermiin L.S."/>
            <person name="Skirmuntt E.C."/>
            <person name="Katzourakis A."/>
            <person name="Burkitt-Gray L."/>
            <person name="Ray D.A."/>
            <person name="Sullivan K.A.M."/>
            <person name="Roscito J.G."/>
            <person name="Kirilenko B.M."/>
            <person name="Davalos L.M."/>
            <person name="Corthals A.P."/>
            <person name="Power M.L."/>
            <person name="Jones G."/>
            <person name="Ransome R.D."/>
            <person name="Dechmann D.K.N."/>
            <person name="Locatelli A.G."/>
            <person name="Puechmaille S.J."/>
            <person name="Fedrigo O."/>
            <person name="Jarvis E.D."/>
            <person name="Hiller M."/>
            <person name="Vernes S.C."/>
            <person name="Myers E.W."/>
            <person name="Teeling E.C."/>
        </authorList>
    </citation>
    <scope>NUCLEOTIDE SEQUENCE [LARGE SCALE GENOMIC DNA]</scope>
    <source>
        <strain evidence="1">MRhiFer1</strain>
        <tissue evidence="1">Lung</tissue>
    </source>
</reference>
<protein>
    <submittedName>
        <fullName evidence="1">Uncharacterized protein</fullName>
    </submittedName>
</protein>
<dbReference type="AlphaFoldDB" id="A0A7J7RAV9"/>
<proteinExistence type="predicted"/>
<organism evidence="1 2">
    <name type="scientific">Rhinolophus ferrumequinum</name>
    <name type="common">Greater horseshoe bat</name>
    <dbReference type="NCBI Taxonomy" id="59479"/>
    <lineage>
        <taxon>Eukaryota</taxon>
        <taxon>Metazoa</taxon>
        <taxon>Chordata</taxon>
        <taxon>Craniata</taxon>
        <taxon>Vertebrata</taxon>
        <taxon>Euteleostomi</taxon>
        <taxon>Mammalia</taxon>
        <taxon>Eutheria</taxon>
        <taxon>Laurasiatheria</taxon>
        <taxon>Chiroptera</taxon>
        <taxon>Yinpterochiroptera</taxon>
        <taxon>Rhinolophoidea</taxon>
        <taxon>Rhinolophidae</taxon>
        <taxon>Rhinolophinae</taxon>
        <taxon>Rhinolophus</taxon>
    </lineage>
</organism>
<accession>A0A7J7RAV9</accession>
<gene>
    <name evidence="1" type="ORF">mRhiFer1_009523</name>
</gene>
<dbReference type="Proteomes" id="UP000585614">
    <property type="component" value="Unassembled WGS sequence"/>
</dbReference>
<sequence length="138" mass="15886">MQMRPLGPPTLHCCVETRRTPDAAKTRLRSWAWGGRRVPRAEPHAPRSGCAQDERHPAFHWPWVVGEDHLSKLLALVRHLLLRAGDIASLWRIWVLTEDAQSQAASDWLRLDDLPRLWMCQIHTRGRSFGCQAAKQRT</sequence>
<name>A0A7J7RAV9_RHIFE</name>
<evidence type="ECO:0000313" key="2">
    <source>
        <dbReference type="Proteomes" id="UP000585614"/>
    </source>
</evidence>
<evidence type="ECO:0000313" key="1">
    <source>
        <dbReference type="EMBL" id="KAF6273238.1"/>
    </source>
</evidence>
<comment type="caution">
    <text evidence="1">The sequence shown here is derived from an EMBL/GenBank/DDBJ whole genome shotgun (WGS) entry which is preliminary data.</text>
</comment>
<dbReference type="EMBL" id="JACAGC010000028">
    <property type="protein sequence ID" value="KAF6273238.1"/>
    <property type="molecule type" value="Genomic_DNA"/>
</dbReference>